<evidence type="ECO:0008006" key="9">
    <source>
        <dbReference type="Google" id="ProtNLM"/>
    </source>
</evidence>
<reference evidence="7 8" key="1">
    <citation type="submission" date="2017-01" db="EMBL/GenBank/DDBJ databases">
        <title>Novel large sulfur bacteria in the metagenomes of groundwater-fed chemosynthetic microbial mats in the Lake Huron basin.</title>
        <authorList>
            <person name="Sharrar A.M."/>
            <person name="Flood B.E."/>
            <person name="Bailey J.V."/>
            <person name="Jones D.S."/>
            <person name="Biddanda B."/>
            <person name="Ruberg S.A."/>
            <person name="Marcus D.N."/>
            <person name="Dick G.J."/>
        </authorList>
    </citation>
    <scope>NUCLEOTIDE SEQUENCE [LARGE SCALE GENOMIC DNA]</scope>
    <source>
        <strain evidence="7">A8</strain>
    </source>
</reference>
<feature type="transmembrane region" description="Helical" evidence="6">
    <location>
        <begin position="46"/>
        <end position="70"/>
    </location>
</feature>
<organism evidence="7 8">
    <name type="scientific">Thiothrix lacustris</name>
    <dbReference type="NCBI Taxonomy" id="525917"/>
    <lineage>
        <taxon>Bacteria</taxon>
        <taxon>Pseudomonadati</taxon>
        <taxon>Pseudomonadota</taxon>
        <taxon>Gammaproteobacteria</taxon>
        <taxon>Thiotrichales</taxon>
        <taxon>Thiotrichaceae</taxon>
        <taxon>Thiothrix</taxon>
    </lineage>
</organism>
<feature type="transmembrane region" description="Helical" evidence="6">
    <location>
        <begin position="91"/>
        <end position="113"/>
    </location>
</feature>
<keyword evidence="2 6" id="KW-0812">Transmembrane</keyword>
<evidence type="ECO:0000256" key="3">
    <source>
        <dbReference type="ARBA" id="ARBA00022989"/>
    </source>
</evidence>
<keyword evidence="5" id="KW-0175">Coiled coil</keyword>
<evidence type="ECO:0000256" key="2">
    <source>
        <dbReference type="ARBA" id="ARBA00022692"/>
    </source>
</evidence>
<sequence length="187" mass="20183">MKQPVNEQGELIDELTLRLQEIEIKLATASLQSKHVVAQSIVKTHIIAGMSLALLPAPLFDIAALTGTQLNMLRSLSLNYEVSFDEQTGRAVLTSLISGSLPVLTVIGLSSIAKIIPGIGTMGGGLSMTVLSGAVIYATGQVFIRHFETGGTFQNFEGKHWQAFFKQQLEEGRAFVKKKTDPTTTNP</sequence>
<dbReference type="AlphaFoldDB" id="A0A1Y1QYI5"/>
<dbReference type="Pfam" id="PF05128">
    <property type="entry name" value="DUF697"/>
    <property type="match status" value="1"/>
</dbReference>
<protein>
    <recommendedName>
        <fullName evidence="9">GTPase</fullName>
    </recommendedName>
</protein>
<feature type="transmembrane region" description="Helical" evidence="6">
    <location>
        <begin position="119"/>
        <end position="138"/>
    </location>
</feature>
<comment type="caution">
    <text evidence="7">The sequence shown here is derived from an EMBL/GenBank/DDBJ whole genome shotgun (WGS) entry which is preliminary data.</text>
</comment>
<evidence type="ECO:0000313" key="7">
    <source>
        <dbReference type="EMBL" id="OQX16345.1"/>
    </source>
</evidence>
<keyword evidence="3 6" id="KW-1133">Transmembrane helix</keyword>
<name>A0A1Y1QYI5_9GAMM</name>
<evidence type="ECO:0000313" key="8">
    <source>
        <dbReference type="Proteomes" id="UP000192491"/>
    </source>
</evidence>
<dbReference type="Proteomes" id="UP000192491">
    <property type="component" value="Unassembled WGS sequence"/>
</dbReference>
<feature type="coiled-coil region" evidence="5">
    <location>
        <begin position="5"/>
        <end position="32"/>
    </location>
</feature>
<comment type="subcellular location">
    <subcellularLocation>
        <location evidence="1">Membrane</location>
        <topology evidence="1">Multi-pass membrane protein</topology>
    </subcellularLocation>
</comment>
<proteinExistence type="predicted"/>
<gene>
    <name evidence="7" type="ORF">BWK73_03880</name>
</gene>
<accession>A0A1Y1QYI5</accession>
<evidence type="ECO:0000256" key="4">
    <source>
        <dbReference type="ARBA" id="ARBA00023136"/>
    </source>
</evidence>
<dbReference type="InterPro" id="IPR021147">
    <property type="entry name" value="DUF697"/>
</dbReference>
<dbReference type="GO" id="GO:0016020">
    <property type="term" value="C:membrane"/>
    <property type="evidence" value="ECO:0007669"/>
    <property type="project" value="UniProtKB-SubCell"/>
</dbReference>
<evidence type="ECO:0000256" key="6">
    <source>
        <dbReference type="SAM" id="Phobius"/>
    </source>
</evidence>
<keyword evidence="4 6" id="KW-0472">Membrane</keyword>
<evidence type="ECO:0000256" key="1">
    <source>
        <dbReference type="ARBA" id="ARBA00004141"/>
    </source>
</evidence>
<evidence type="ECO:0000256" key="5">
    <source>
        <dbReference type="SAM" id="Coils"/>
    </source>
</evidence>
<dbReference type="EMBL" id="MTEJ01000005">
    <property type="protein sequence ID" value="OQX16345.1"/>
    <property type="molecule type" value="Genomic_DNA"/>
</dbReference>